<dbReference type="InterPro" id="IPR051789">
    <property type="entry name" value="Bact_Polyamine_Transport"/>
</dbReference>
<feature type="transmembrane region" description="Helical" evidence="8">
    <location>
        <begin position="183"/>
        <end position="204"/>
    </location>
</feature>
<evidence type="ECO:0000313" key="10">
    <source>
        <dbReference type="EMBL" id="CAB4533639.1"/>
    </source>
</evidence>
<evidence type="ECO:0000259" key="9">
    <source>
        <dbReference type="PROSITE" id="PS50928"/>
    </source>
</evidence>
<keyword evidence="6 8" id="KW-1133">Transmembrane helix</keyword>
<feature type="transmembrane region" description="Helical" evidence="8">
    <location>
        <begin position="105"/>
        <end position="127"/>
    </location>
</feature>
<feature type="transmembrane region" description="Helical" evidence="8">
    <location>
        <begin position="73"/>
        <end position="93"/>
    </location>
</feature>
<dbReference type="EMBL" id="CAEZSC010000027">
    <property type="protein sequence ID" value="CAB4533639.1"/>
    <property type="molecule type" value="Genomic_DNA"/>
</dbReference>
<feature type="transmembrane region" description="Helical" evidence="8">
    <location>
        <begin position="12"/>
        <end position="36"/>
    </location>
</feature>
<dbReference type="CDD" id="cd06261">
    <property type="entry name" value="TM_PBP2"/>
    <property type="match status" value="1"/>
</dbReference>
<dbReference type="EMBL" id="CAEZYL010000025">
    <property type="protein sequence ID" value="CAB4721353.1"/>
    <property type="molecule type" value="Genomic_DNA"/>
</dbReference>
<feature type="transmembrane region" description="Helical" evidence="8">
    <location>
        <begin position="238"/>
        <end position="258"/>
    </location>
</feature>
<evidence type="ECO:0000256" key="7">
    <source>
        <dbReference type="ARBA" id="ARBA00023136"/>
    </source>
</evidence>
<dbReference type="SUPFAM" id="SSF161098">
    <property type="entry name" value="MetI-like"/>
    <property type="match status" value="1"/>
</dbReference>
<dbReference type="AlphaFoldDB" id="A0A6J6RH34"/>
<dbReference type="PROSITE" id="PS50928">
    <property type="entry name" value="ABC_TM1"/>
    <property type="match status" value="1"/>
</dbReference>
<feature type="transmembrane region" description="Helical" evidence="8">
    <location>
        <begin position="133"/>
        <end position="154"/>
    </location>
</feature>
<dbReference type="EMBL" id="CAEZUD010000004">
    <property type="protein sequence ID" value="CAB4583857.1"/>
    <property type="molecule type" value="Genomic_DNA"/>
</dbReference>
<evidence type="ECO:0000256" key="5">
    <source>
        <dbReference type="ARBA" id="ARBA00022692"/>
    </source>
</evidence>
<evidence type="ECO:0000313" key="14">
    <source>
        <dbReference type="EMBL" id="CAB4889824.1"/>
    </source>
</evidence>
<evidence type="ECO:0000256" key="1">
    <source>
        <dbReference type="ARBA" id="ARBA00004651"/>
    </source>
</evidence>
<dbReference type="InterPro" id="IPR000515">
    <property type="entry name" value="MetI-like"/>
</dbReference>
<comment type="similarity">
    <text evidence="2">Belongs to the binding-protein-dependent transport system permease family. CysTW subfamily.</text>
</comment>
<evidence type="ECO:0000313" key="15">
    <source>
        <dbReference type="EMBL" id="CAB5021493.1"/>
    </source>
</evidence>
<evidence type="ECO:0000256" key="3">
    <source>
        <dbReference type="ARBA" id="ARBA00022448"/>
    </source>
</evidence>
<sequence>MKKFNRWFGKNLIRIYAVMGFTYLFIPIVYTFVFSFNDYVRSNLVWRGFTFDNWTDPCAPLDICPALGNSIKIGLIATAGATLLGTLIAFALARYAFKGRGIVNTLIFLPMATPELVLGASLLTMFLDLGFNPGFWTIVIAHVMFCISFVVVTVKARIASLDPRLEQAAMDLYANEAETFRRVTLPLVAPGIAGGALLAFSLSFDDFIITNFNSGTTITFPLYVYTHAERGLPAQANVIGVSMFLLALFVVLAGQFVGRKRKVSA</sequence>
<dbReference type="EMBL" id="CAFBME010000011">
    <property type="protein sequence ID" value="CAB4889824.1"/>
    <property type="molecule type" value="Genomic_DNA"/>
</dbReference>
<keyword evidence="7 8" id="KW-0472">Membrane</keyword>
<protein>
    <submittedName>
        <fullName evidence="13">Unannotated protein</fullName>
    </submittedName>
</protein>
<evidence type="ECO:0000256" key="2">
    <source>
        <dbReference type="ARBA" id="ARBA00007069"/>
    </source>
</evidence>
<gene>
    <name evidence="10" type="ORF">UFOPK1380_00581</name>
    <name evidence="11" type="ORF">UFOPK1778_00187</name>
    <name evidence="12" type="ORF">UFOPK1863_00220</name>
    <name evidence="13" type="ORF">UFOPK2689_00572</name>
    <name evidence="14" type="ORF">UFOPK3555_00246</name>
    <name evidence="15" type="ORF">UFOPK4095_01038</name>
</gene>
<proteinExistence type="inferred from homology"/>
<evidence type="ECO:0000256" key="8">
    <source>
        <dbReference type="SAM" id="Phobius"/>
    </source>
</evidence>
<evidence type="ECO:0000313" key="11">
    <source>
        <dbReference type="EMBL" id="CAB4583857.1"/>
    </source>
</evidence>
<dbReference type="InterPro" id="IPR035906">
    <property type="entry name" value="MetI-like_sf"/>
</dbReference>
<evidence type="ECO:0000256" key="4">
    <source>
        <dbReference type="ARBA" id="ARBA00022475"/>
    </source>
</evidence>
<name>A0A6J6RH34_9ZZZZ</name>
<keyword evidence="5 8" id="KW-0812">Transmembrane</keyword>
<evidence type="ECO:0000256" key="6">
    <source>
        <dbReference type="ARBA" id="ARBA00022989"/>
    </source>
</evidence>
<dbReference type="PANTHER" id="PTHR43848:SF2">
    <property type="entry name" value="PUTRESCINE TRANSPORT SYSTEM PERMEASE PROTEIN POTI"/>
    <property type="match status" value="1"/>
</dbReference>
<organism evidence="13">
    <name type="scientific">freshwater metagenome</name>
    <dbReference type="NCBI Taxonomy" id="449393"/>
    <lineage>
        <taxon>unclassified sequences</taxon>
        <taxon>metagenomes</taxon>
        <taxon>ecological metagenomes</taxon>
    </lineage>
</organism>
<dbReference type="EMBL" id="CAEZUY010000009">
    <property type="protein sequence ID" value="CAB4608195.1"/>
    <property type="molecule type" value="Genomic_DNA"/>
</dbReference>
<reference evidence="13" key="1">
    <citation type="submission" date="2020-05" db="EMBL/GenBank/DDBJ databases">
        <authorList>
            <person name="Chiriac C."/>
            <person name="Salcher M."/>
            <person name="Ghai R."/>
            <person name="Kavagutti S V."/>
        </authorList>
    </citation>
    <scope>NUCLEOTIDE SEQUENCE</scope>
</reference>
<dbReference type="GO" id="GO:0005886">
    <property type="term" value="C:plasma membrane"/>
    <property type="evidence" value="ECO:0007669"/>
    <property type="project" value="UniProtKB-SubCell"/>
</dbReference>
<dbReference type="GO" id="GO:0055085">
    <property type="term" value="P:transmembrane transport"/>
    <property type="evidence" value="ECO:0007669"/>
    <property type="project" value="InterPro"/>
</dbReference>
<dbReference type="Gene3D" id="1.10.3720.10">
    <property type="entry name" value="MetI-like"/>
    <property type="match status" value="1"/>
</dbReference>
<dbReference type="Pfam" id="PF00528">
    <property type="entry name" value="BPD_transp_1"/>
    <property type="match status" value="1"/>
</dbReference>
<evidence type="ECO:0000313" key="13">
    <source>
        <dbReference type="EMBL" id="CAB4721353.1"/>
    </source>
</evidence>
<accession>A0A6J6RH34</accession>
<evidence type="ECO:0000313" key="12">
    <source>
        <dbReference type="EMBL" id="CAB4608195.1"/>
    </source>
</evidence>
<dbReference type="EMBL" id="CAFBPI010000077">
    <property type="protein sequence ID" value="CAB5021493.1"/>
    <property type="molecule type" value="Genomic_DNA"/>
</dbReference>
<keyword evidence="3" id="KW-0813">Transport</keyword>
<dbReference type="PANTHER" id="PTHR43848">
    <property type="entry name" value="PUTRESCINE TRANSPORT SYSTEM PERMEASE PROTEIN POTI"/>
    <property type="match status" value="1"/>
</dbReference>
<comment type="subcellular location">
    <subcellularLocation>
        <location evidence="1">Cell membrane</location>
        <topology evidence="1">Multi-pass membrane protein</topology>
    </subcellularLocation>
</comment>
<keyword evidence="4" id="KW-1003">Cell membrane</keyword>
<feature type="domain" description="ABC transmembrane type-1" evidence="9">
    <location>
        <begin position="67"/>
        <end position="254"/>
    </location>
</feature>